<evidence type="ECO:0000313" key="2">
    <source>
        <dbReference type="Proteomes" id="UP000005561"/>
    </source>
</evidence>
<gene>
    <name evidence="1" type="ORF">BRYFOR_06740</name>
</gene>
<evidence type="ECO:0000313" key="1">
    <source>
        <dbReference type="EMBL" id="EET61096.1"/>
    </source>
</evidence>
<keyword evidence="2" id="KW-1185">Reference proteome</keyword>
<dbReference type="EMBL" id="ACCL02000007">
    <property type="protein sequence ID" value="EET61096.1"/>
    <property type="molecule type" value="Genomic_DNA"/>
</dbReference>
<protein>
    <submittedName>
        <fullName evidence="1">Uncharacterized protein</fullName>
    </submittedName>
</protein>
<proteinExistence type="predicted"/>
<name>C6LDP2_9FIRM</name>
<sequence>MNGYHPDIKKFAKTNFFKNYKYFILCLLAVLKKRQYTIWE</sequence>
<comment type="caution">
    <text evidence="1">The sequence shown here is derived from an EMBL/GenBank/DDBJ whole genome shotgun (WGS) entry which is preliminary data.</text>
</comment>
<reference evidence="1" key="1">
    <citation type="submission" date="2009-07" db="EMBL/GenBank/DDBJ databases">
        <authorList>
            <person name="Weinstock G."/>
            <person name="Sodergren E."/>
            <person name="Clifton S."/>
            <person name="Fulton L."/>
            <person name="Fulton B."/>
            <person name="Courtney L."/>
            <person name="Fronick C."/>
            <person name="Harrison M."/>
            <person name="Strong C."/>
            <person name="Farmer C."/>
            <person name="Delahaunty K."/>
            <person name="Markovic C."/>
            <person name="Hall O."/>
            <person name="Minx P."/>
            <person name="Tomlinson C."/>
            <person name="Mitreva M."/>
            <person name="Nelson J."/>
            <person name="Hou S."/>
            <person name="Wollam A."/>
            <person name="Pepin K.H."/>
            <person name="Johnson M."/>
            <person name="Bhonagiri V."/>
            <person name="Nash W.E."/>
            <person name="Warren W."/>
            <person name="Chinwalla A."/>
            <person name="Mardis E.R."/>
            <person name="Wilson R.K."/>
        </authorList>
    </citation>
    <scope>NUCLEOTIDE SEQUENCE [LARGE SCALE GENOMIC DNA]</scope>
    <source>
        <strain evidence="1">DSM 14469</strain>
    </source>
</reference>
<dbReference type="AlphaFoldDB" id="C6LDP2"/>
<organism evidence="1 2">
    <name type="scientific">Marvinbryantia formatexigens DSM 14469</name>
    <dbReference type="NCBI Taxonomy" id="478749"/>
    <lineage>
        <taxon>Bacteria</taxon>
        <taxon>Bacillati</taxon>
        <taxon>Bacillota</taxon>
        <taxon>Clostridia</taxon>
        <taxon>Lachnospirales</taxon>
        <taxon>Lachnospiraceae</taxon>
        <taxon>Marvinbryantia</taxon>
    </lineage>
</organism>
<accession>C6LDP2</accession>
<dbReference type="Proteomes" id="UP000005561">
    <property type="component" value="Unassembled WGS sequence"/>
</dbReference>